<dbReference type="SUPFAM" id="SSF56672">
    <property type="entry name" value="DNA/RNA polymerases"/>
    <property type="match status" value="1"/>
</dbReference>
<evidence type="ECO:0000313" key="2">
    <source>
        <dbReference type="EMBL" id="WVZ94415.1"/>
    </source>
</evidence>
<reference evidence="2 3" key="1">
    <citation type="submission" date="2024-02" db="EMBL/GenBank/DDBJ databases">
        <title>High-quality chromosome-scale genome assembly of Pensacola bahiagrass (Paspalum notatum Flugge var. saurae).</title>
        <authorList>
            <person name="Vega J.M."/>
            <person name="Podio M."/>
            <person name="Orjuela J."/>
            <person name="Siena L.A."/>
            <person name="Pessino S.C."/>
            <person name="Combes M.C."/>
            <person name="Mariac C."/>
            <person name="Albertini E."/>
            <person name="Pupilli F."/>
            <person name="Ortiz J.P.A."/>
            <person name="Leblanc O."/>
        </authorList>
    </citation>
    <scope>NUCLEOTIDE SEQUENCE [LARGE SCALE GENOMIC DNA]</scope>
    <source>
        <strain evidence="2">R1</strain>
        <tissue evidence="2">Leaf</tissue>
    </source>
</reference>
<dbReference type="Proteomes" id="UP001341281">
    <property type="component" value="Chromosome 09"/>
</dbReference>
<feature type="non-terminal residue" evidence="2">
    <location>
        <position position="1"/>
    </location>
</feature>
<dbReference type="PROSITE" id="PS50878">
    <property type="entry name" value="RT_POL"/>
    <property type="match status" value="1"/>
</dbReference>
<evidence type="ECO:0000259" key="1">
    <source>
        <dbReference type="PROSITE" id="PS50878"/>
    </source>
</evidence>
<accession>A0AAQ3UQ84</accession>
<dbReference type="Pfam" id="PF13966">
    <property type="entry name" value="zf-RVT"/>
    <property type="match status" value="1"/>
</dbReference>
<dbReference type="PANTHER" id="PTHR19446">
    <property type="entry name" value="REVERSE TRANSCRIPTASES"/>
    <property type="match status" value="1"/>
</dbReference>
<feature type="domain" description="Reverse transcriptase" evidence="1">
    <location>
        <begin position="69"/>
        <end position="342"/>
    </location>
</feature>
<keyword evidence="3" id="KW-1185">Reference proteome</keyword>
<proteinExistence type="predicted"/>
<dbReference type="InterPro" id="IPR043502">
    <property type="entry name" value="DNA/RNA_pol_sf"/>
</dbReference>
<protein>
    <recommendedName>
        <fullName evidence="1">Reverse transcriptase domain-containing protein</fullName>
    </recommendedName>
</protein>
<dbReference type="AlphaFoldDB" id="A0AAQ3UQ84"/>
<dbReference type="InterPro" id="IPR000477">
    <property type="entry name" value="RT_dom"/>
</dbReference>
<evidence type="ECO:0000313" key="3">
    <source>
        <dbReference type="Proteomes" id="UP001341281"/>
    </source>
</evidence>
<dbReference type="CDD" id="cd01650">
    <property type="entry name" value="RT_nLTR_like"/>
    <property type="match status" value="1"/>
</dbReference>
<name>A0AAQ3UQ84_PASNO</name>
<dbReference type="EMBL" id="CP144753">
    <property type="protein sequence ID" value="WVZ94415.1"/>
    <property type="molecule type" value="Genomic_DNA"/>
</dbReference>
<sequence>MIESRVEDIPQVSELENNILTAQFSEEEVKEAIFSMEHNKAPGPDSFPAEFYQVYWEIIKADLMALFYDFYKGDLHPFSLNFGVITLLPKCQEAVKIQQFRPICLLNVSFKIFTKVATKRINMVAQKVIQPSQSAFLLGRYILEGVTILRETIHELHLKKLNGVIFKVDFKKAYDNVKWPFLQQTLRMKRFSPLWCQWIQQFVSKGSVAVKVNNDVGRCFQTNKGLRQGDPLSPILFNLVVDMLVIFITRAKENGQVQGLVPHLVDGGLSILQYAHDTILFMEHNLEQAKNMKIILCAFEKLSTNFWLSLAIFMMSFFEVPKDILKKLDFYRSTFLWQGDSYKKKYRLARWEILCLPKEQGGLGIRNLNICLLSQWLYKLINEEGAWQNILKKKYLEMRALVGDGLQKWEELVSKIALVQLDDQPDSIKWNLSKHGCFTVNSMYNHLGVILTKDNLLRRHWSGDGRCCFCDTNETIQHLFFDCHVARNEVIFDEKRLYSYLQSNLLDTVMERSLKKGKKTATQVGMSIPGDPSYGDFCQSR</sequence>
<gene>
    <name evidence="2" type="ORF">U9M48_040308</name>
</gene>
<dbReference type="InterPro" id="IPR026960">
    <property type="entry name" value="RVT-Znf"/>
</dbReference>
<dbReference type="Pfam" id="PF00078">
    <property type="entry name" value="RVT_1"/>
    <property type="match status" value="1"/>
</dbReference>
<organism evidence="2 3">
    <name type="scientific">Paspalum notatum var. saurae</name>
    <dbReference type="NCBI Taxonomy" id="547442"/>
    <lineage>
        <taxon>Eukaryota</taxon>
        <taxon>Viridiplantae</taxon>
        <taxon>Streptophyta</taxon>
        <taxon>Embryophyta</taxon>
        <taxon>Tracheophyta</taxon>
        <taxon>Spermatophyta</taxon>
        <taxon>Magnoliopsida</taxon>
        <taxon>Liliopsida</taxon>
        <taxon>Poales</taxon>
        <taxon>Poaceae</taxon>
        <taxon>PACMAD clade</taxon>
        <taxon>Panicoideae</taxon>
        <taxon>Andropogonodae</taxon>
        <taxon>Paspaleae</taxon>
        <taxon>Paspalinae</taxon>
        <taxon>Paspalum</taxon>
    </lineage>
</organism>